<organism evidence="5 6">
    <name type="scientific">Saccharopolyspora hirsuta</name>
    <dbReference type="NCBI Taxonomy" id="1837"/>
    <lineage>
        <taxon>Bacteria</taxon>
        <taxon>Bacillati</taxon>
        <taxon>Actinomycetota</taxon>
        <taxon>Actinomycetes</taxon>
        <taxon>Pseudonocardiales</taxon>
        <taxon>Pseudonocardiaceae</taxon>
        <taxon>Saccharopolyspora</taxon>
    </lineage>
</organism>
<evidence type="ECO:0000256" key="4">
    <source>
        <dbReference type="ARBA" id="ARBA00023136"/>
    </source>
</evidence>
<name>A0A5M7C2G0_SACHI</name>
<dbReference type="GO" id="GO:0070273">
    <property type="term" value="F:phosphatidylinositol-4-phosphate binding"/>
    <property type="evidence" value="ECO:0007669"/>
    <property type="project" value="InterPro"/>
</dbReference>
<dbReference type="EMBL" id="VWPH01000003">
    <property type="protein sequence ID" value="KAA5836269.1"/>
    <property type="molecule type" value="Genomic_DNA"/>
</dbReference>
<protein>
    <submittedName>
        <fullName evidence="5">GPP34 family phosphoprotein</fullName>
    </submittedName>
</protein>
<evidence type="ECO:0000313" key="5">
    <source>
        <dbReference type="EMBL" id="KAA5836269.1"/>
    </source>
</evidence>
<dbReference type="Proteomes" id="UP000323946">
    <property type="component" value="Unassembled WGS sequence"/>
</dbReference>
<evidence type="ECO:0000313" key="6">
    <source>
        <dbReference type="Proteomes" id="UP000323946"/>
    </source>
</evidence>
<reference evidence="5 6" key="1">
    <citation type="submission" date="2019-09" db="EMBL/GenBank/DDBJ databases">
        <title>Draft genome sequence of the thermophilic Saccharopolyspora hirsuta VKM Ac-666T.</title>
        <authorList>
            <person name="Lobastova T.G."/>
            <person name="Fokina V."/>
            <person name="Bragin E.Y."/>
            <person name="Shtratnikova V.Y."/>
            <person name="Starodumova I.P."/>
            <person name="Tarlachkov S.V."/>
            <person name="Donova M.V."/>
        </authorList>
    </citation>
    <scope>NUCLEOTIDE SEQUENCE [LARGE SCALE GENOMIC DNA]</scope>
    <source>
        <strain evidence="5 6">VKM Ac-666</strain>
    </source>
</reference>
<keyword evidence="3" id="KW-0446">Lipid-binding</keyword>
<comment type="subcellular location">
    <subcellularLocation>
        <location evidence="1">Golgi apparatus membrane</location>
        <topology evidence="1">Peripheral membrane protein</topology>
        <orientation evidence="1">Cytoplasmic side</orientation>
    </subcellularLocation>
</comment>
<proteinExistence type="predicted"/>
<dbReference type="InterPro" id="IPR038261">
    <property type="entry name" value="GPP34-like_sf"/>
</dbReference>
<dbReference type="Pfam" id="PF05719">
    <property type="entry name" value="GPP34"/>
    <property type="match status" value="1"/>
</dbReference>
<evidence type="ECO:0000256" key="3">
    <source>
        <dbReference type="ARBA" id="ARBA00023121"/>
    </source>
</evidence>
<gene>
    <name evidence="5" type="ORF">F1721_08135</name>
</gene>
<dbReference type="OrthoDB" id="4962633at2"/>
<sequence>MSVILSDELALIGHTPEGARYGGAPRVAIAAGEVGELLLQQRLVPDGRFLLVRDPTPTGHPVPDQVLGQLVHRRSPMRLGTLLVDRANCYPAKMNHLVSTGLVRAEARGSVFARHRYVPEPNLRNAVLLRLQNMLTGAAAPDPRTVALAGIVHGAALGTELIPFADHRAALAHFGEREPLGRAVQEVLARSNTAAVAATVIVTSS</sequence>
<comment type="caution">
    <text evidence="5">The sequence shown here is derived from an EMBL/GenBank/DDBJ whole genome shotgun (WGS) entry which is preliminary data.</text>
</comment>
<accession>A0A5M7C2G0</accession>
<evidence type="ECO:0000256" key="2">
    <source>
        <dbReference type="ARBA" id="ARBA00023034"/>
    </source>
</evidence>
<keyword evidence="6" id="KW-1185">Reference proteome</keyword>
<keyword evidence="4" id="KW-0472">Membrane</keyword>
<dbReference type="InterPro" id="IPR008628">
    <property type="entry name" value="GPP34-like"/>
</dbReference>
<evidence type="ECO:0000256" key="1">
    <source>
        <dbReference type="ARBA" id="ARBA00004255"/>
    </source>
</evidence>
<dbReference type="GO" id="GO:0005737">
    <property type="term" value="C:cytoplasm"/>
    <property type="evidence" value="ECO:0007669"/>
    <property type="project" value="UniProtKB-ARBA"/>
</dbReference>
<keyword evidence="2" id="KW-0333">Golgi apparatus</keyword>
<dbReference type="AlphaFoldDB" id="A0A5M7C2G0"/>
<dbReference type="Gene3D" id="1.10.3630.10">
    <property type="entry name" value="yeast vps74-n-term truncation variant domain like"/>
    <property type="match status" value="1"/>
</dbReference>
<dbReference type="GO" id="GO:0012505">
    <property type="term" value="C:endomembrane system"/>
    <property type="evidence" value="ECO:0007669"/>
    <property type="project" value="UniProtKB-ARBA"/>
</dbReference>